<dbReference type="EMBL" id="PZZL01000004">
    <property type="protein sequence ID" value="PTM57444.1"/>
    <property type="molecule type" value="Genomic_DNA"/>
</dbReference>
<keyword evidence="2" id="KW-1185">Reference proteome</keyword>
<name>A0A2T4Z6C6_9HYPH</name>
<proteinExistence type="predicted"/>
<evidence type="ECO:0000313" key="2">
    <source>
        <dbReference type="Proteomes" id="UP000241808"/>
    </source>
</evidence>
<comment type="caution">
    <text evidence="1">The sequence shown here is derived from an EMBL/GenBank/DDBJ whole genome shotgun (WGS) entry which is preliminary data.</text>
</comment>
<dbReference type="Proteomes" id="UP000241808">
    <property type="component" value="Unassembled WGS sequence"/>
</dbReference>
<reference evidence="1 2" key="1">
    <citation type="submission" date="2018-04" db="EMBL/GenBank/DDBJ databases">
        <title>Genomic Encyclopedia of Archaeal and Bacterial Type Strains, Phase II (KMG-II): from individual species to whole genera.</title>
        <authorList>
            <person name="Goeker M."/>
        </authorList>
    </citation>
    <scope>NUCLEOTIDE SEQUENCE [LARGE SCALE GENOMIC DNA]</scope>
    <source>
        <strain evidence="1 2">DSM 25521</strain>
    </source>
</reference>
<dbReference type="AlphaFoldDB" id="A0A2T4Z6C6"/>
<gene>
    <name evidence="1" type="ORF">C8P69_104498</name>
</gene>
<sequence>MDARDRLIIALAAQLRAERETRRTFADAVRGGLSREVLTAILEDPVPAITQIDLAAADAAAAASRPTIFRAA</sequence>
<accession>A0A2T4Z6C6</accession>
<protein>
    <submittedName>
        <fullName evidence="1">Uncharacterized protein</fullName>
    </submittedName>
</protein>
<organism evidence="1 2">
    <name type="scientific">Phreatobacter oligotrophus</name>
    <dbReference type="NCBI Taxonomy" id="1122261"/>
    <lineage>
        <taxon>Bacteria</taxon>
        <taxon>Pseudomonadati</taxon>
        <taxon>Pseudomonadota</taxon>
        <taxon>Alphaproteobacteria</taxon>
        <taxon>Hyphomicrobiales</taxon>
        <taxon>Phreatobacteraceae</taxon>
        <taxon>Phreatobacter</taxon>
    </lineage>
</organism>
<evidence type="ECO:0000313" key="1">
    <source>
        <dbReference type="EMBL" id="PTM57444.1"/>
    </source>
</evidence>
<dbReference type="RefSeq" id="WP_146167324.1">
    <property type="nucleotide sequence ID" value="NZ_PZZL01000004.1"/>
</dbReference>